<evidence type="ECO:0000256" key="6">
    <source>
        <dbReference type="ARBA" id="ARBA00023242"/>
    </source>
</evidence>
<dbReference type="GO" id="GO:0006351">
    <property type="term" value="P:DNA-templated transcription"/>
    <property type="evidence" value="ECO:0007669"/>
    <property type="project" value="InterPro"/>
</dbReference>
<dbReference type="RefSeq" id="XP_007757878.1">
    <property type="nucleotide sequence ID" value="XM_007759688.1"/>
</dbReference>
<evidence type="ECO:0000256" key="5">
    <source>
        <dbReference type="ARBA" id="ARBA00023163"/>
    </source>
</evidence>
<feature type="domain" description="Xylanolytic transcriptional activator regulatory" evidence="8">
    <location>
        <begin position="301"/>
        <end position="376"/>
    </location>
</feature>
<keyword evidence="4" id="KW-0238">DNA-binding</keyword>
<keyword evidence="2" id="KW-0862">Zinc</keyword>
<feature type="region of interest" description="Disordered" evidence="7">
    <location>
        <begin position="27"/>
        <end position="49"/>
    </location>
</feature>
<evidence type="ECO:0000256" key="7">
    <source>
        <dbReference type="SAM" id="MobiDB-lite"/>
    </source>
</evidence>
<comment type="caution">
    <text evidence="9">The sequence shown here is derived from an EMBL/GenBank/DDBJ whole genome shotgun (WGS) entry which is preliminary data.</text>
</comment>
<dbReference type="SMART" id="SM00906">
    <property type="entry name" value="Fungal_trans"/>
    <property type="match status" value="1"/>
</dbReference>
<name>W9VZU8_9EURO</name>
<feature type="compositionally biased region" description="Basic and acidic residues" evidence="7">
    <location>
        <begin position="27"/>
        <end position="37"/>
    </location>
</feature>
<dbReference type="InterPro" id="IPR051430">
    <property type="entry name" value="Fungal_TF_Env_Response"/>
</dbReference>
<dbReference type="eggNOG" id="ENOG502SH73">
    <property type="taxonomic scope" value="Eukaryota"/>
</dbReference>
<feature type="region of interest" description="Disordered" evidence="7">
    <location>
        <begin position="1"/>
        <end position="20"/>
    </location>
</feature>
<dbReference type="HOGENOM" id="CLU_007091_1_1_1"/>
<dbReference type="STRING" id="1182544.W9VZU8"/>
<dbReference type="EMBL" id="AMGW01000004">
    <property type="protein sequence ID" value="EXJ58255.1"/>
    <property type="molecule type" value="Genomic_DNA"/>
</dbReference>
<keyword evidence="10" id="KW-1185">Reference proteome</keyword>
<dbReference type="GO" id="GO:0001228">
    <property type="term" value="F:DNA-binding transcription activator activity, RNA polymerase II-specific"/>
    <property type="evidence" value="ECO:0007669"/>
    <property type="project" value="TreeGrafter"/>
</dbReference>
<keyword evidence="3" id="KW-0805">Transcription regulation</keyword>
<evidence type="ECO:0000259" key="8">
    <source>
        <dbReference type="SMART" id="SM00906"/>
    </source>
</evidence>
<dbReference type="InterPro" id="IPR007219">
    <property type="entry name" value="XnlR_reg_dom"/>
</dbReference>
<evidence type="ECO:0000313" key="10">
    <source>
        <dbReference type="Proteomes" id="UP000019473"/>
    </source>
</evidence>
<evidence type="ECO:0000256" key="1">
    <source>
        <dbReference type="ARBA" id="ARBA00022723"/>
    </source>
</evidence>
<accession>W9VZU8</accession>
<dbReference type="PANTHER" id="PTHR31944:SF131">
    <property type="entry name" value="HEME-RESPONSIVE ZINC FINGER TRANSCRIPTION FACTOR HAP1"/>
    <property type="match status" value="1"/>
</dbReference>
<gene>
    <name evidence="9" type="ORF">A1O7_05680</name>
</gene>
<protein>
    <recommendedName>
        <fullName evidence="8">Xylanolytic transcriptional activator regulatory domain-containing protein</fullName>
    </recommendedName>
</protein>
<dbReference type="CDD" id="cd12148">
    <property type="entry name" value="fungal_TF_MHR"/>
    <property type="match status" value="1"/>
</dbReference>
<dbReference type="GO" id="GO:0005634">
    <property type="term" value="C:nucleus"/>
    <property type="evidence" value="ECO:0007669"/>
    <property type="project" value="TreeGrafter"/>
</dbReference>
<dbReference type="GeneID" id="19180263"/>
<feature type="region of interest" description="Disordered" evidence="7">
    <location>
        <begin position="70"/>
        <end position="99"/>
    </location>
</feature>
<evidence type="ECO:0000256" key="2">
    <source>
        <dbReference type="ARBA" id="ARBA00022833"/>
    </source>
</evidence>
<evidence type="ECO:0000256" key="3">
    <source>
        <dbReference type="ARBA" id="ARBA00023015"/>
    </source>
</evidence>
<dbReference type="PANTHER" id="PTHR31944">
    <property type="entry name" value="HEME-RESPONSIVE ZINC FINGER TRANSCRIPTION FACTOR HAP1"/>
    <property type="match status" value="1"/>
</dbReference>
<dbReference type="GO" id="GO:0000978">
    <property type="term" value="F:RNA polymerase II cis-regulatory region sequence-specific DNA binding"/>
    <property type="evidence" value="ECO:0007669"/>
    <property type="project" value="TreeGrafter"/>
</dbReference>
<evidence type="ECO:0000313" key="9">
    <source>
        <dbReference type="EMBL" id="EXJ58255.1"/>
    </source>
</evidence>
<proteinExistence type="predicted"/>
<dbReference type="OrthoDB" id="4236860at2759"/>
<dbReference type="GO" id="GO:0008270">
    <property type="term" value="F:zinc ion binding"/>
    <property type="evidence" value="ECO:0007669"/>
    <property type="project" value="InterPro"/>
</dbReference>
<sequence>MCAEKVRLRPGQVSSSPKDANVWHARAKEHENARAHVDSQNTTPTQARTQAKPLRDLQNRVYELETHVRAAGSQPSSSERYLGLGHPAGPRATSDKNALPDSERALLRGKSFKTQYFGPSHGASILLQFEELSRFVKDILHRLPTLEKHRDIWKHQRKELNPTLMLPEFDTLVAMLPEQARADALVRDYFETLETTYRVLHAPMFFRKYKELWGASLSKDSSVFLVQLLLVCASVNCAVAGGPSGFRGRSSVGRDMAVKWIEVCENWLDLQSQKHVTLEVFQVRALLVIAKKLNCVKIKREWTVSGQLLRAAMSSGLHREPTFLSKNISVFDQEMRRRLWFTILELDLQNSLDRGMGTSIGPFDWDTLPPLNLHDEDFDEDTETMPFARPITEFTRTSFLCLAQQHLPLRLEIISTINSIRVSLEKDAAIELDQRIRQILDTIPEWNESAAKAISKDLSELLLYESLLLIHQPFATEPGAQAKHFYSRAARRSAALATMKIFTHLRSSSGMIMCNLRDGLFRACLATCHDIVVSVNSKEGLMQDRSTAVRLVEDSVNLMEDRIRGLGQGFHSYWLAASALGLLRSEPADKCAQETADRVAKLFEYMVLQQIAPLEGVTGVEDATMSTANTLVGMSGQPTQALPELDPFVTTTTDPFSALSETLFDFDITDLWSMGGMGGGTHY</sequence>
<dbReference type="VEuPathDB" id="FungiDB:A1O7_05680"/>
<keyword evidence="5" id="KW-0804">Transcription</keyword>
<dbReference type="AlphaFoldDB" id="W9VZU8"/>
<evidence type="ECO:0000256" key="4">
    <source>
        <dbReference type="ARBA" id="ARBA00023125"/>
    </source>
</evidence>
<feature type="compositionally biased region" description="Polar residues" evidence="7">
    <location>
        <begin position="38"/>
        <end position="49"/>
    </location>
</feature>
<keyword evidence="6" id="KW-0539">Nucleus</keyword>
<dbReference type="Pfam" id="PF04082">
    <property type="entry name" value="Fungal_trans"/>
    <property type="match status" value="1"/>
</dbReference>
<organism evidence="9 10">
    <name type="scientific">Cladophialophora yegresii CBS 114405</name>
    <dbReference type="NCBI Taxonomy" id="1182544"/>
    <lineage>
        <taxon>Eukaryota</taxon>
        <taxon>Fungi</taxon>
        <taxon>Dikarya</taxon>
        <taxon>Ascomycota</taxon>
        <taxon>Pezizomycotina</taxon>
        <taxon>Eurotiomycetes</taxon>
        <taxon>Chaetothyriomycetidae</taxon>
        <taxon>Chaetothyriales</taxon>
        <taxon>Herpotrichiellaceae</taxon>
        <taxon>Cladophialophora</taxon>
    </lineage>
</organism>
<dbReference type="Proteomes" id="UP000019473">
    <property type="component" value="Unassembled WGS sequence"/>
</dbReference>
<keyword evidence="1" id="KW-0479">Metal-binding</keyword>
<reference evidence="9 10" key="1">
    <citation type="submission" date="2013-03" db="EMBL/GenBank/DDBJ databases">
        <title>The Genome Sequence of Cladophialophora yegresii CBS 114405.</title>
        <authorList>
            <consortium name="The Broad Institute Genomics Platform"/>
            <person name="Cuomo C."/>
            <person name="de Hoog S."/>
            <person name="Gorbushina A."/>
            <person name="Walker B."/>
            <person name="Young S.K."/>
            <person name="Zeng Q."/>
            <person name="Gargeya S."/>
            <person name="Fitzgerald M."/>
            <person name="Haas B."/>
            <person name="Abouelleil A."/>
            <person name="Allen A.W."/>
            <person name="Alvarado L."/>
            <person name="Arachchi H.M."/>
            <person name="Berlin A.M."/>
            <person name="Chapman S.B."/>
            <person name="Gainer-Dewar J."/>
            <person name="Goldberg J."/>
            <person name="Griggs A."/>
            <person name="Gujja S."/>
            <person name="Hansen M."/>
            <person name="Howarth C."/>
            <person name="Imamovic A."/>
            <person name="Ireland A."/>
            <person name="Larimer J."/>
            <person name="McCowan C."/>
            <person name="Murphy C."/>
            <person name="Pearson M."/>
            <person name="Poon T.W."/>
            <person name="Priest M."/>
            <person name="Roberts A."/>
            <person name="Saif S."/>
            <person name="Shea T."/>
            <person name="Sisk P."/>
            <person name="Sykes S."/>
            <person name="Wortman J."/>
            <person name="Nusbaum C."/>
            <person name="Birren B."/>
        </authorList>
    </citation>
    <scope>NUCLEOTIDE SEQUENCE [LARGE SCALE GENOMIC DNA]</scope>
    <source>
        <strain evidence="9 10">CBS 114405</strain>
    </source>
</reference>